<name>A0A8J5RDV5_ZIZPA</name>
<reference evidence="4" key="1">
    <citation type="journal article" date="2021" name="bioRxiv">
        <title>Whole Genome Assembly and Annotation of Northern Wild Rice, Zizania palustris L., Supports a Whole Genome Duplication in the Zizania Genus.</title>
        <authorList>
            <person name="Haas M."/>
            <person name="Kono T."/>
            <person name="Macchietto M."/>
            <person name="Millas R."/>
            <person name="McGilp L."/>
            <person name="Shao M."/>
            <person name="Duquette J."/>
            <person name="Hirsch C.N."/>
            <person name="Kimball J."/>
        </authorList>
    </citation>
    <scope>NUCLEOTIDE SEQUENCE</scope>
    <source>
        <tissue evidence="4">Fresh leaf tissue</tissue>
    </source>
</reference>
<keyword evidence="5" id="KW-1185">Reference proteome</keyword>
<evidence type="ECO:0000256" key="1">
    <source>
        <dbReference type="ARBA" id="ARBA00006801"/>
    </source>
</evidence>
<dbReference type="GO" id="GO:0043565">
    <property type="term" value="F:sequence-specific DNA binding"/>
    <property type="evidence" value="ECO:0007669"/>
    <property type="project" value="TreeGrafter"/>
</dbReference>
<dbReference type="OrthoDB" id="424465at2759"/>
<dbReference type="PANTHER" id="PTHR12480">
    <property type="entry name" value="ARGININE DEMETHYLASE AND LYSYL-HYDROXYLASE JMJD"/>
    <property type="match status" value="1"/>
</dbReference>
<feature type="region of interest" description="Disordered" evidence="2">
    <location>
        <begin position="1"/>
        <end position="56"/>
    </location>
</feature>
<dbReference type="Proteomes" id="UP000729402">
    <property type="component" value="Unassembled WGS sequence"/>
</dbReference>
<organism evidence="4 5">
    <name type="scientific">Zizania palustris</name>
    <name type="common">Northern wild rice</name>
    <dbReference type="NCBI Taxonomy" id="103762"/>
    <lineage>
        <taxon>Eukaryota</taxon>
        <taxon>Viridiplantae</taxon>
        <taxon>Streptophyta</taxon>
        <taxon>Embryophyta</taxon>
        <taxon>Tracheophyta</taxon>
        <taxon>Spermatophyta</taxon>
        <taxon>Magnoliopsida</taxon>
        <taxon>Liliopsida</taxon>
        <taxon>Poales</taxon>
        <taxon>Poaceae</taxon>
        <taxon>BOP clade</taxon>
        <taxon>Oryzoideae</taxon>
        <taxon>Oryzeae</taxon>
        <taxon>Zizaniinae</taxon>
        <taxon>Zizania</taxon>
    </lineage>
</organism>
<dbReference type="GO" id="GO:0005634">
    <property type="term" value="C:nucleus"/>
    <property type="evidence" value="ECO:0007669"/>
    <property type="project" value="TreeGrafter"/>
</dbReference>
<dbReference type="Pfam" id="PF13621">
    <property type="entry name" value="Cupin_8"/>
    <property type="match status" value="1"/>
</dbReference>
<dbReference type="InterPro" id="IPR041667">
    <property type="entry name" value="Cupin_8"/>
</dbReference>
<dbReference type="AlphaFoldDB" id="A0A8J5RDV5"/>
<reference evidence="4" key="2">
    <citation type="submission" date="2021-02" db="EMBL/GenBank/DDBJ databases">
        <authorList>
            <person name="Kimball J.A."/>
            <person name="Haas M.W."/>
            <person name="Macchietto M."/>
            <person name="Kono T."/>
            <person name="Duquette J."/>
            <person name="Shao M."/>
        </authorList>
    </citation>
    <scope>NUCLEOTIDE SEQUENCE</scope>
    <source>
        <tissue evidence="4">Fresh leaf tissue</tissue>
    </source>
</reference>
<comment type="similarity">
    <text evidence="1">Belongs to the JARID1 histone demethylase family.</text>
</comment>
<evidence type="ECO:0000313" key="5">
    <source>
        <dbReference type="Proteomes" id="UP000729402"/>
    </source>
</evidence>
<gene>
    <name evidence="4" type="ORF">GUJ93_ZPchr0001g32133</name>
</gene>
<dbReference type="GO" id="GO:0045905">
    <property type="term" value="P:positive regulation of translational termination"/>
    <property type="evidence" value="ECO:0007669"/>
    <property type="project" value="TreeGrafter"/>
</dbReference>
<feature type="compositionally biased region" description="Low complexity" evidence="2">
    <location>
        <begin position="11"/>
        <end position="21"/>
    </location>
</feature>
<dbReference type="SMART" id="SM00558">
    <property type="entry name" value="JmjC"/>
    <property type="match status" value="1"/>
</dbReference>
<sequence>MRRRPPDSEVPPAAALPTPSSTRERKTCGDPAIRARSSPILMERMAGGSGSGSGSRLKVVGQVERVDGRTLSYAEFVDRFMRPNHPVVLSGLTSSWRSCQDWTLAADRRRPDLEFLARSFPSPLVQVADCSSREFTDQKRLEMSMQEFVDHWVGKSSNGDSEGSLLYLKDWHFVKEYPVYVAYTTPTFFADDWLNMYLDSHPIHRDSDIANHKNEINCADYRFVYMGAQGTWTPLHADVFRSYSWSANVCGRKQWFFLPPSQSHFIYDRNLRSAVYNINDDVSEKQFPEFNNTEWLECIQEQNEIIFVPSGWHHQVHNLEDTVSINHNWFNAYNLQWVWNLLHEDYKVAKDYIEDIRDICDDFEALCQRNLAANTGMNFYDFFIFITRFALANIIELYHTHNPEETALNSTETAHHFAYNLMSIHNVASKMISIEAFSTENICNISEQNRSAFADIIKILEEGSFRRLLMALSKAYDYIDRGQRNCLKTRDSNQKGCLSMTCLNSDCNVVGHITSSVREIHGPADLVMLIDSALSDG</sequence>
<evidence type="ECO:0000259" key="3">
    <source>
        <dbReference type="PROSITE" id="PS51184"/>
    </source>
</evidence>
<dbReference type="GO" id="GO:0016706">
    <property type="term" value="F:2-oxoglutarate-dependent dioxygenase activity"/>
    <property type="evidence" value="ECO:0007669"/>
    <property type="project" value="TreeGrafter"/>
</dbReference>
<dbReference type="PROSITE" id="PS51184">
    <property type="entry name" value="JMJC"/>
    <property type="match status" value="1"/>
</dbReference>
<comment type="caution">
    <text evidence="4">The sequence shown here is derived from an EMBL/GenBank/DDBJ whole genome shotgun (WGS) entry which is preliminary data.</text>
</comment>
<evidence type="ECO:0000313" key="4">
    <source>
        <dbReference type="EMBL" id="KAG8051686.1"/>
    </source>
</evidence>
<accession>A0A8J5RDV5</accession>
<dbReference type="GO" id="GO:0005737">
    <property type="term" value="C:cytoplasm"/>
    <property type="evidence" value="ECO:0007669"/>
    <property type="project" value="TreeGrafter"/>
</dbReference>
<protein>
    <recommendedName>
        <fullName evidence="3">JmjC domain-containing protein</fullName>
    </recommendedName>
</protein>
<dbReference type="InterPro" id="IPR050910">
    <property type="entry name" value="JMJD6_ArgDemeth/LysHydrox"/>
</dbReference>
<dbReference type="PANTHER" id="PTHR12480:SF6">
    <property type="entry name" value="2-OXOGLUTARATE AND IRON-DEPENDENT OXYGENASE JMJD4"/>
    <property type="match status" value="1"/>
</dbReference>
<dbReference type="EMBL" id="JAAALK010000288">
    <property type="protein sequence ID" value="KAG8051686.1"/>
    <property type="molecule type" value="Genomic_DNA"/>
</dbReference>
<feature type="domain" description="JmjC" evidence="3">
    <location>
        <begin position="190"/>
        <end position="346"/>
    </location>
</feature>
<evidence type="ECO:0000256" key="2">
    <source>
        <dbReference type="SAM" id="MobiDB-lite"/>
    </source>
</evidence>
<proteinExistence type="inferred from homology"/>
<dbReference type="InterPro" id="IPR003347">
    <property type="entry name" value="JmjC_dom"/>
</dbReference>